<dbReference type="RefSeq" id="WP_307204525.1">
    <property type="nucleotide sequence ID" value="NZ_JAUTAN010000001.1"/>
</dbReference>
<proteinExistence type="predicted"/>
<gene>
    <name evidence="2" type="ORF">QE405_003946</name>
</gene>
<sequence length="144" mass="15727">MERVCFQLQVRPDRLEEYAERHAAVWPAMLEALRDAGWRNYSLFLRPDGLLIGYVEVDGTLAEAQAAIAATEVNARWQAEMGAFFVDLEGAAPDTGFVRLDEVFHLEDQLAAADLPVSTPADTPAGTPAAPTDPTTRRTEGEPA</sequence>
<dbReference type="Gene3D" id="3.30.70.100">
    <property type="match status" value="1"/>
</dbReference>
<evidence type="ECO:0000256" key="1">
    <source>
        <dbReference type="SAM" id="MobiDB-lite"/>
    </source>
</evidence>
<keyword evidence="2" id="KW-0413">Isomerase</keyword>
<dbReference type="Pfam" id="PF05336">
    <property type="entry name" value="rhaM"/>
    <property type="match status" value="1"/>
</dbReference>
<dbReference type="GO" id="GO:0019301">
    <property type="term" value="P:rhamnose catabolic process"/>
    <property type="evidence" value="ECO:0007669"/>
    <property type="project" value="TreeGrafter"/>
</dbReference>
<comment type="caution">
    <text evidence="2">The sequence shown here is derived from an EMBL/GenBank/DDBJ whole genome shotgun (WGS) entry which is preliminary data.</text>
</comment>
<evidence type="ECO:0000313" key="3">
    <source>
        <dbReference type="Proteomes" id="UP001239215"/>
    </source>
</evidence>
<dbReference type="AlphaFoldDB" id="A0AAJ1UAM8"/>
<name>A0AAJ1UAM8_9ACTN</name>
<dbReference type="InterPro" id="IPR008000">
    <property type="entry name" value="Rham/fucose_mutarotase"/>
</dbReference>
<dbReference type="PANTHER" id="PTHR34389">
    <property type="entry name" value="L-RHAMNOSE MUTAROTASE"/>
    <property type="match status" value="1"/>
</dbReference>
<dbReference type="PANTHER" id="PTHR34389:SF2">
    <property type="entry name" value="L-RHAMNOSE MUTAROTASE"/>
    <property type="match status" value="1"/>
</dbReference>
<dbReference type="EC" id="5.1.3.32" evidence="2"/>
<protein>
    <submittedName>
        <fullName evidence="2">L-rhamnose mutarotase</fullName>
        <ecNumber evidence="2">5.1.3.32</ecNumber>
    </submittedName>
</protein>
<reference evidence="2" key="1">
    <citation type="submission" date="2023-07" db="EMBL/GenBank/DDBJ databases">
        <title>Functional and genomic diversity of the sorghum phyllosphere microbiome.</title>
        <authorList>
            <person name="Shade A."/>
        </authorList>
    </citation>
    <scope>NUCLEOTIDE SEQUENCE</scope>
    <source>
        <strain evidence="2">SORGH_AS_1067</strain>
    </source>
</reference>
<evidence type="ECO:0000313" key="2">
    <source>
        <dbReference type="EMBL" id="MDQ1106662.1"/>
    </source>
</evidence>
<organism evidence="2 3">
    <name type="scientific">Nocardioides zeae</name>
    <dbReference type="NCBI Taxonomy" id="1457234"/>
    <lineage>
        <taxon>Bacteria</taxon>
        <taxon>Bacillati</taxon>
        <taxon>Actinomycetota</taxon>
        <taxon>Actinomycetes</taxon>
        <taxon>Propionibacteriales</taxon>
        <taxon>Nocardioidaceae</taxon>
        <taxon>Nocardioides</taxon>
    </lineage>
</organism>
<dbReference type="GO" id="GO:0062192">
    <property type="term" value="F:L-rhamnose mutarotase activity"/>
    <property type="evidence" value="ECO:0007669"/>
    <property type="project" value="UniProtKB-EC"/>
</dbReference>
<feature type="region of interest" description="Disordered" evidence="1">
    <location>
        <begin position="116"/>
        <end position="144"/>
    </location>
</feature>
<accession>A0AAJ1UAM8</accession>
<dbReference type="InterPro" id="IPR011008">
    <property type="entry name" value="Dimeric_a/b-barrel"/>
</dbReference>
<dbReference type="EMBL" id="JAUTAN010000001">
    <property type="protein sequence ID" value="MDQ1106662.1"/>
    <property type="molecule type" value="Genomic_DNA"/>
</dbReference>
<feature type="compositionally biased region" description="Low complexity" evidence="1">
    <location>
        <begin position="119"/>
        <end position="134"/>
    </location>
</feature>
<dbReference type="SUPFAM" id="SSF54909">
    <property type="entry name" value="Dimeric alpha+beta barrel"/>
    <property type="match status" value="1"/>
</dbReference>
<feature type="compositionally biased region" description="Basic and acidic residues" evidence="1">
    <location>
        <begin position="135"/>
        <end position="144"/>
    </location>
</feature>
<dbReference type="Proteomes" id="UP001239215">
    <property type="component" value="Unassembled WGS sequence"/>
</dbReference>